<organism evidence="1 2">
    <name type="scientific">Streptomyces atratus</name>
    <dbReference type="NCBI Taxonomy" id="1893"/>
    <lineage>
        <taxon>Bacteria</taxon>
        <taxon>Bacillati</taxon>
        <taxon>Actinomycetota</taxon>
        <taxon>Actinomycetes</taxon>
        <taxon>Kitasatosporales</taxon>
        <taxon>Streptomycetaceae</taxon>
        <taxon>Streptomyces</taxon>
    </lineage>
</organism>
<protein>
    <submittedName>
        <fullName evidence="1">Uncharacterized protein</fullName>
    </submittedName>
</protein>
<name>A0A2Z5JH98_STRAR</name>
<dbReference type="EMBL" id="CP027306">
    <property type="protein sequence ID" value="AXE79737.1"/>
    <property type="molecule type" value="Genomic_DNA"/>
</dbReference>
<evidence type="ECO:0000313" key="1">
    <source>
        <dbReference type="EMBL" id="AXE79737.1"/>
    </source>
</evidence>
<gene>
    <name evidence="1" type="ORF">C5746_25580</name>
</gene>
<dbReference type="AlphaFoldDB" id="A0A2Z5JH98"/>
<dbReference type="RefSeq" id="WP_114246218.1">
    <property type="nucleotide sequence ID" value="NZ_BMRN01000003.1"/>
</dbReference>
<dbReference type="Proteomes" id="UP000252698">
    <property type="component" value="Chromosome"/>
</dbReference>
<accession>A0A2Z5JH98</accession>
<evidence type="ECO:0000313" key="2">
    <source>
        <dbReference type="Proteomes" id="UP000252698"/>
    </source>
</evidence>
<reference evidence="1 2" key="1">
    <citation type="journal article" date="2018" name="Front. Microbiol.">
        <title>Genome Sequencing of Streptomyces atratus SCSIOZH16 and Activation Production of Nocardamine via Metabolic Engineering.</title>
        <authorList>
            <person name="Li Y."/>
            <person name="Zhang C."/>
            <person name="Liu C."/>
            <person name="Ju J."/>
            <person name="Ma J."/>
        </authorList>
    </citation>
    <scope>NUCLEOTIDE SEQUENCE [LARGE SCALE GENOMIC DNA]</scope>
    <source>
        <strain evidence="1 2">SCSIO_ZH16</strain>
    </source>
</reference>
<dbReference type="KEGG" id="sata:C5746_25580"/>
<proteinExistence type="predicted"/>
<sequence length="92" mass="9509">MVDEREQRVMAEGLPPGRGRVFDDRLGSSVSLTDLSGYARADIAIGEDAGNGTILQIDNTSTSGIKPDTGLFYGASALGSPTGIRIGLTLAP</sequence>